<dbReference type="Pfam" id="PF03015">
    <property type="entry name" value="Sterile"/>
    <property type="match status" value="1"/>
</dbReference>
<gene>
    <name evidence="8" type="ORF">DM860_009985</name>
</gene>
<evidence type="ECO:0000256" key="4">
    <source>
        <dbReference type="RuleBase" id="RU363097"/>
    </source>
</evidence>
<evidence type="ECO:0000313" key="9">
    <source>
        <dbReference type="Proteomes" id="UP000249390"/>
    </source>
</evidence>
<evidence type="ECO:0000256" key="3">
    <source>
        <dbReference type="ARBA" id="ARBA00023098"/>
    </source>
</evidence>
<evidence type="ECO:0000259" key="7">
    <source>
        <dbReference type="Pfam" id="PF07993"/>
    </source>
</evidence>
<comment type="function">
    <text evidence="4">Catalyzes the reduction of fatty acyl-CoA to fatty alcohols.</text>
</comment>
<keyword evidence="4" id="KW-0521">NADP</keyword>
<dbReference type="Proteomes" id="UP000249390">
    <property type="component" value="Unassembled WGS sequence"/>
</dbReference>
<dbReference type="PANTHER" id="PTHR11011:SF105">
    <property type="entry name" value="FATTY ACYL-COA REDUCTASE"/>
    <property type="match status" value="1"/>
</dbReference>
<evidence type="ECO:0000256" key="1">
    <source>
        <dbReference type="ARBA" id="ARBA00005928"/>
    </source>
</evidence>
<comment type="catalytic activity">
    <reaction evidence="4">
        <text>a long-chain fatty acyl-CoA + 2 NADPH + 2 H(+) = a long-chain primary fatty alcohol + 2 NADP(+) + CoA</text>
        <dbReference type="Rhea" id="RHEA:52716"/>
        <dbReference type="ChEBI" id="CHEBI:15378"/>
        <dbReference type="ChEBI" id="CHEBI:57287"/>
        <dbReference type="ChEBI" id="CHEBI:57783"/>
        <dbReference type="ChEBI" id="CHEBI:58349"/>
        <dbReference type="ChEBI" id="CHEBI:77396"/>
        <dbReference type="ChEBI" id="CHEBI:83139"/>
        <dbReference type="EC" id="1.2.1.84"/>
    </reaction>
</comment>
<dbReference type="GO" id="GO:0102965">
    <property type="term" value="F:alcohol-forming long-chain fatty acyl-CoA reductase activity"/>
    <property type="evidence" value="ECO:0007669"/>
    <property type="project" value="UniProtKB-EC"/>
</dbReference>
<feature type="domain" description="Thioester reductase (TE)" evidence="7">
    <location>
        <begin position="11"/>
        <end position="314"/>
    </location>
</feature>
<dbReference type="CDD" id="cd05236">
    <property type="entry name" value="FAR-N_SDR_e"/>
    <property type="match status" value="1"/>
</dbReference>
<evidence type="ECO:0000259" key="6">
    <source>
        <dbReference type="Pfam" id="PF03015"/>
    </source>
</evidence>
<dbReference type="PANTHER" id="PTHR11011">
    <property type="entry name" value="MALE STERILITY PROTEIN 2-RELATED"/>
    <property type="match status" value="1"/>
</dbReference>
<dbReference type="GO" id="GO:0080019">
    <property type="term" value="F:alcohol-forming very long-chain fatty acyl-CoA reductase activity"/>
    <property type="evidence" value="ECO:0007669"/>
    <property type="project" value="InterPro"/>
</dbReference>
<evidence type="ECO:0000256" key="5">
    <source>
        <dbReference type="SAM" id="Coils"/>
    </source>
</evidence>
<evidence type="ECO:0000313" key="8">
    <source>
        <dbReference type="EMBL" id="RAL43203.1"/>
    </source>
</evidence>
<dbReference type="InterPro" id="IPR026055">
    <property type="entry name" value="FAR"/>
</dbReference>
<dbReference type="EC" id="1.2.1.84" evidence="4"/>
<dbReference type="EMBL" id="NQVE01000161">
    <property type="protein sequence ID" value="RAL43203.1"/>
    <property type="molecule type" value="Genomic_DNA"/>
</dbReference>
<comment type="similarity">
    <text evidence="1 4">Belongs to the fatty acyl-CoA reductase family.</text>
</comment>
<dbReference type="InterPro" id="IPR033640">
    <property type="entry name" value="FAR_C"/>
</dbReference>
<keyword evidence="4" id="KW-0560">Oxidoreductase</keyword>
<organism evidence="8 9">
    <name type="scientific">Cuscuta australis</name>
    <dbReference type="NCBI Taxonomy" id="267555"/>
    <lineage>
        <taxon>Eukaryota</taxon>
        <taxon>Viridiplantae</taxon>
        <taxon>Streptophyta</taxon>
        <taxon>Embryophyta</taxon>
        <taxon>Tracheophyta</taxon>
        <taxon>Spermatophyta</taxon>
        <taxon>Magnoliopsida</taxon>
        <taxon>eudicotyledons</taxon>
        <taxon>Gunneridae</taxon>
        <taxon>Pentapetalae</taxon>
        <taxon>asterids</taxon>
        <taxon>lamiids</taxon>
        <taxon>Solanales</taxon>
        <taxon>Convolvulaceae</taxon>
        <taxon>Cuscuteae</taxon>
        <taxon>Cuscuta</taxon>
        <taxon>Cuscuta subgen. Grammica</taxon>
        <taxon>Cuscuta sect. Cleistogrammica</taxon>
    </lineage>
</organism>
<keyword evidence="2 4" id="KW-0444">Lipid biosynthesis</keyword>
<keyword evidence="9" id="KW-1185">Reference proteome</keyword>
<comment type="caution">
    <text evidence="8">The sequence shown here is derived from an EMBL/GenBank/DDBJ whole genome shotgun (WGS) entry which is preliminary data.</text>
</comment>
<keyword evidence="5" id="KW-0175">Coiled coil</keyword>
<dbReference type="InterPro" id="IPR036291">
    <property type="entry name" value="NAD(P)-bd_dom_sf"/>
</dbReference>
<proteinExistence type="inferred from homology"/>
<dbReference type="GO" id="GO:0035336">
    <property type="term" value="P:long-chain fatty-acyl-CoA metabolic process"/>
    <property type="evidence" value="ECO:0007669"/>
    <property type="project" value="TreeGrafter"/>
</dbReference>
<keyword evidence="3 4" id="KW-0443">Lipid metabolism</keyword>
<accession>A0A328DGW8</accession>
<dbReference type="GO" id="GO:0010345">
    <property type="term" value="P:suberin biosynthetic process"/>
    <property type="evidence" value="ECO:0007669"/>
    <property type="project" value="TreeGrafter"/>
</dbReference>
<dbReference type="AlphaFoldDB" id="A0A328DGW8"/>
<dbReference type="SUPFAM" id="SSF51735">
    <property type="entry name" value="NAD(P)-binding Rossmann-fold domains"/>
    <property type="match status" value="1"/>
</dbReference>
<sequence length="506" mass="57696">MEFFVDKTILVTGATGFLAKVLVEKILRTQPDVKKIFLLIRAKDSASAKQRFIHQVVESELFSVVKEKYGGDLFAAILEEKVFPVAGDVSFEDLGIENKEVKDEMLREVDIIVNSAATTTFNERYDVAMNINTLGAMNVLNFAKNCFKVNIALVHVSTAYVCGEGNGIMLEKPLILGETLNGTSKLDIDVEKKVIQEKLEELQTQNANEKDVKSAMRDLGIQRAKLHGWPNTYSFTKAMGEMLLYGLKENVCVIILRPTIITSTYKQPFPGWIEGARTMDVFVLMYGKGKSSFMIGDPNTILDTIPVDMVVNSMLASIIVHQHHHQQEHEHSEYWSSSCSPIYHVGSSSSSCSNNNGKPLRLLDVTNMLFRYFTETPWISKSGDLVRVRQYVLLPSMTSLRRYIALRYLPLLQVLKVMNMILYHYFEERCRSVEKSINMVIRFAEIYKPYVFFYGIFDDTNTKGLRVEIRKRSGGDDDILFFDPNCIDWEDYFINTHFPGVVKYAF</sequence>
<name>A0A328DGW8_9ASTE</name>
<evidence type="ECO:0000256" key="2">
    <source>
        <dbReference type="ARBA" id="ARBA00022516"/>
    </source>
</evidence>
<reference evidence="8 9" key="1">
    <citation type="submission" date="2018-06" db="EMBL/GenBank/DDBJ databases">
        <title>The Genome of Cuscuta australis (Dodder) Provides Insight into the Evolution of Plant Parasitism.</title>
        <authorList>
            <person name="Liu H."/>
        </authorList>
    </citation>
    <scope>NUCLEOTIDE SEQUENCE [LARGE SCALE GENOMIC DNA]</scope>
    <source>
        <strain evidence="9">cv. Yunnan</strain>
        <tissue evidence="8">Vines</tissue>
    </source>
</reference>
<dbReference type="InterPro" id="IPR013120">
    <property type="entry name" value="FAR_NAD-bd"/>
</dbReference>
<dbReference type="Pfam" id="PF07993">
    <property type="entry name" value="NAD_binding_4"/>
    <property type="match status" value="1"/>
</dbReference>
<protein>
    <recommendedName>
        <fullName evidence="4">Fatty acyl-CoA reductase</fullName>
        <ecNumber evidence="4">1.2.1.84</ecNumber>
    </recommendedName>
</protein>
<feature type="domain" description="Fatty acyl-CoA reductase C-terminal" evidence="6">
    <location>
        <begin position="428"/>
        <end position="505"/>
    </location>
</feature>
<dbReference type="Gene3D" id="3.40.50.720">
    <property type="entry name" value="NAD(P)-binding Rossmann-like Domain"/>
    <property type="match status" value="1"/>
</dbReference>
<feature type="coiled-coil region" evidence="5">
    <location>
        <begin position="185"/>
        <end position="219"/>
    </location>
</feature>
<dbReference type="CDD" id="cd09071">
    <property type="entry name" value="FAR_C"/>
    <property type="match status" value="1"/>
</dbReference>